<reference evidence="5" key="1">
    <citation type="journal article" date="2020" name="Stud. Mycol.">
        <title>101 Dothideomycetes genomes: a test case for predicting lifestyles and emergence of pathogens.</title>
        <authorList>
            <person name="Haridas S."/>
            <person name="Albert R."/>
            <person name="Binder M."/>
            <person name="Bloem J."/>
            <person name="Labutti K."/>
            <person name="Salamov A."/>
            <person name="Andreopoulos B."/>
            <person name="Baker S."/>
            <person name="Barry K."/>
            <person name="Bills G."/>
            <person name="Bluhm B."/>
            <person name="Cannon C."/>
            <person name="Castanera R."/>
            <person name="Culley D."/>
            <person name="Daum C."/>
            <person name="Ezra D."/>
            <person name="Gonzalez J."/>
            <person name="Henrissat B."/>
            <person name="Kuo A."/>
            <person name="Liang C."/>
            <person name="Lipzen A."/>
            <person name="Lutzoni F."/>
            <person name="Magnuson J."/>
            <person name="Mondo S."/>
            <person name="Nolan M."/>
            <person name="Ohm R."/>
            <person name="Pangilinan J."/>
            <person name="Park H.-J."/>
            <person name="Ramirez L."/>
            <person name="Alfaro M."/>
            <person name="Sun H."/>
            <person name="Tritt A."/>
            <person name="Yoshinaga Y."/>
            <person name="Zwiers L.-H."/>
            <person name="Turgeon B."/>
            <person name="Goodwin S."/>
            <person name="Spatafora J."/>
            <person name="Crous P."/>
            <person name="Grigoriev I."/>
        </authorList>
    </citation>
    <scope>NUCLEOTIDE SEQUENCE</scope>
    <source>
        <strain evidence="5">ATCC 36951</strain>
    </source>
</reference>
<dbReference type="GO" id="GO:0005737">
    <property type="term" value="C:cytoplasm"/>
    <property type="evidence" value="ECO:0007669"/>
    <property type="project" value="TreeGrafter"/>
</dbReference>
<evidence type="ECO:0000256" key="3">
    <source>
        <dbReference type="ARBA" id="ARBA00023239"/>
    </source>
</evidence>
<gene>
    <name evidence="5" type="ORF">M409DRAFT_67093</name>
</gene>
<dbReference type="Pfam" id="PF03328">
    <property type="entry name" value="HpcH_HpaI"/>
    <property type="match status" value="1"/>
</dbReference>
<comment type="similarity">
    <text evidence="1">Belongs to the HpcH/HpaI aldolase family.</text>
</comment>
<dbReference type="GO" id="GO:0016832">
    <property type="term" value="F:aldehyde-lyase activity"/>
    <property type="evidence" value="ECO:0007669"/>
    <property type="project" value="TreeGrafter"/>
</dbReference>
<dbReference type="Gene3D" id="3.20.20.60">
    <property type="entry name" value="Phosphoenolpyruvate-binding domains"/>
    <property type="match status" value="1"/>
</dbReference>
<sequence>MSPPSTNGTLVATQNLTSQIAQNNLLSRASKNEICTAFGIKFVAAGEMIQIAKSAGYHSLFIDLEHTSLTVKDAAQLCITSIATGITPFVRVPHECGVGMIQRVLDNGAMGVIVPHIHSVADAKRVVEVAKYAPLGKRSLSMGFPHCRFNPVPPHEFTPEMNAFGSTVFIMIETADALEAVDDIAAIPGCDVLLVGSNDLAQEIGTLGDWDSPKFIEALRDVGAAAHRHGKPMGIAGLYHRPDILRQVINEFGGRWIVGGQDVGLLVQATKANNDLLMSLKPAIEHPAK</sequence>
<evidence type="ECO:0000313" key="5">
    <source>
        <dbReference type="EMBL" id="KAF2165738.1"/>
    </source>
</evidence>
<protein>
    <recommendedName>
        <fullName evidence="4">HpcH/HpaI aldolase/citrate lyase domain-containing protein</fullName>
    </recommendedName>
</protein>
<dbReference type="InterPro" id="IPR040442">
    <property type="entry name" value="Pyrv_kinase-like_dom_sf"/>
</dbReference>
<dbReference type="Proteomes" id="UP000799537">
    <property type="component" value="Unassembled WGS sequence"/>
</dbReference>
<proteinExistence type="inferred from homology"/>
<dbReference type="OrthoDB" id="1621678at2759"/>
<keyword evidence="2" id="KW-0479">Metal-binding</keyword>
<accession>A0A6A6CHS2</accession>
<evidence type="ECO:0000313" key="6">
    <source>
        <dbReference type="Proteomes" id="UP000799537"/>
    </source>
</evidence>
<keyword evidence="6" id="KW-1185">Reference proteome</keyword>
<dbReference type="PANTHER" id="PTHR30502">
    <property type="entry name" value="2-KETO-3-DEOXY-L-RHAMNONATE ALDOLASE"/>
    <property type="match status" value="1"/>
</dbReference>
<dbReference type="PANTHER" id="PTHR30502:SF0">
    <property type="entry name" value="PHOSPHOENOLPYRUVATE CARBOXYLASE FAMILY PROTEIN"/>
    <property type="match status" value="1"/>
</dbReference>
<feature type="domain" description="HpcH/HpaI aldolase/citrate lyase" evidence="4">
    <location>
        <begin position="47"/>
        <end position="231"/>
    </location>
</feature>
<dbReference type="RefSeq" id="XP_033666627.1">
    <property type="nucleotide sequence ID" value="XM_033817254.1"/>
</dbReference>
<dbReference type="InterPro" id="IPR015813">
    <property type="entry name" value="Pyrv/PenolPyrv_kinase-like_dom"/>
</dbReference>
<name>A0A6A6CHS2_ZASCE</name>
<dbReference type="InterPro" id="IPR005000">
    <property type="entry name" value="Aldolase/citrate-lyase_domain"/>
</dbReference>
<dbReference type="AlphaFoldDB" id="A0A6A6CHS2"/>
<dbReference type="GeneID" id="54570526"/>
<evidence type="ECO:0000259" key="4">
    <source>
        <dbReference type="Pfam" id="PF03328"/>
    </source>
</evidence>
<dbReference type="InterPro" id="IPR050251">
    <property type="entry name" value="HpcH-HpaI_aldolase"/>
</dbReference>
<dbReference type="EMBL" id="ML993599">
    <property type="protein sequence ID" value="KAF2165738.1"/>
    <property type="molecule type" value="Genomic_DNA"/>
</dbReference>
<evidence type="ECO:0000256" key="1">
    <source>
        <dbReference type="ARBA" id="ARBA00005568"/>
    </source>
</evidence>
<organism evidence="5 6">
    <name type="scientific">Zasmidium cellare ATCC 36951</name>
    <dbReference type="NCBI Taxonomy" id="1080233"/>
    <lineage>
        <taxon>Eukaryota</taxon>
        <taxon>Fungi</taxon>
        <taxon>Dikarya</taxon>
        <taxon>Ascomycota</taxon>
        <taxon>Pezizomycotina</taxon>
        <taxon>Dothideomycetes</taxon>
        <taxon>Dothideomycetidae</taxon>
        <taxon>Mycosphaerellales</taxon>
        <taxon>Mycosphaerellaceae</taxon>
        <taxon>Zasmidium</taxon>
    </lineage>
</organism>
<evidence type="ECO:0000256" key="2">
    <source>
        <dbReference type="ARBA" id="ARBA00022723"/>
    </source>
</evidence>
<keyword evidence="3" id="KW-0456">Lyase</keyword>
<dbReference type="GO" id="GO:0046872">
    <property type="term" value="F:metal ion binding"/>
    <property type="evidence" value="ECO:0007669"/>
    <property type="project" value="UniProtKB-KW"/>
</dbReference>
<dbReference type="SUPFAM" id="SSF51621">
    <property type="entry name" value="Phosphoenolpyruvate/pyruvate domain"/>
    <property type="match status" value="1"/>
</dbReference>